<accession>A0A0P6XJW0</accession>
<dbReference type="EMBL" id="LGCL01000026">
    <property type="protein sequence ID" value="KPL76129.1"/>
    <property type="molecule type" value="Genomic_DNA"/>
</dbReference>
<keyword evidence="2" id="KW-1185">Reference proteome</keyword>
<protein>
    <recommendedName>
        <fullName evidence="3">DNA alkylation repair protein</fullName>
    </recommendedName>
</protein>
<dbReference type="OrthoDB" id="161251at2"/>
<comment type="caution">
    <text evidence="1">The sequence shown here is derived from an EMBL/GenBank/DDBJ whole genome shotgun (WGS) entry which is preliminary data.</text>
</comment>
<evidence type="ECO:0000313" key="2">
    <source>
        <dbReference type="Proteomes" id="UP000050417"/>
    </source>
</evidence>
<evidence type="ECO:0008006" key="3">
    <source>
        <dbReference type="Google" id="ProtNLM"/>
    </source>
</evidence>
<sequence>MPAVPLNQIQAQIAELSWKYTRAPEYVEGLRDLFNQYGSLVFKKGQVTRKLRAYPSFHVPPVLMNQLEMSLIANHRRYPQASLALVDALWQEEMIEPKTLAAALLGRVDVGEPEPIMQRILLWCQPDLHPLVQEVVFDHATLTLRERYAAVWLAQIEAWADHPTQTIQNMGLRAMLPLAKDRQFNNLPPLFRLLTPLVQSFTPDQQPVLAELITALARRTPVEMSFLLRQICQRGVSSASLRMLRRLLPIFPLHEQEQLRQAIKDASPTS</sequence>
<dbReference type="SUPFAM" id="SSF48371">
    <property type="entry name" value="ARM repeat"/>
    <property type="match status" value="1"/>
</dbReference>
<name>A0A0P6XJW0_9CHLR</name>
<gene>
    <name evidence="1" type="ORF">ADN00_12385</name>
</gene>
<organism evidence="1 2">
    <name type="scientific">Ornatilinea apprima</name>
    <dbReference type="NCBI Taxonomy" id="1134406"/>
    <lineage>
        <taxon>Bacteria</taxon>
        <taxon>Bacillati</taxon>
        <taxon>Chloroflexota</taxon>
        <taxon>Anaerolineae</taxon>
        <taxon>Anaerolineales</taxon>
        <taxon>Anaerolineaceae</taxon>
        <taxon>Ornatilinea</taxon>
    </lineage>
</organism>
<dbReference type="InterPro" id="IPR016024">
    <property type="entry name" value="ARM-type_fold"/>
</dbReference>
<evidence type="ECO:0000313" key="1">
    <source>
        <dbReference type="EMBL" id="KPL76129.1"/>
    </source>
</evidence>
<reference evidence="1 2" key="1">
    <citation type="submission" date="2015-07" db="EMBL/GenBank/DDBJ databases">
        <title>Genome sequence of Ornatilinea apprima DSM 23815.</title>
        <authorList>
            <person name="Hemp J."/>
            <person name="Ward L.M."/>
            <person name="Pace L.A."/>
            <person name="Fischer W.W."/>
        </authorList>
    </citation>
    <scope>NUCLEOTIDE SEQUENCE [LARGE SCALE GENOMIC DNA]</scope>
    <source>
        <strain evidence="1 2">P3M-1</strain>
    </source>
</reference>
<dbReference type="AlphaFoldDB" id="A0A0P6XJW0"/>
<proteinExistence type="predicted"/>
<dbReference type="RefSeq" id="WP_075063327.1">
    <property type="nucleotide sequence ID" value="NZ_LGCL01000026.1"/>
</dbReference>
<dbReference type="Proteomes" id="UP000050417">
    <property type="component" value="Unassembled WGS sequence"/>
</dbReference>